<feature type="active site" evidence="13">
    <location>
        <position position="9"/>
    </location>
</feature>
<comment type="function">
    <text evidence="13">The RuvA-RuvB-RuvC complex processes Holliday junction (HJ) DNA during genetic recombination and DNA repair. Endonuclease that resolves HJ intermediates. Cleaves cruciform DNA by making single-stranded nicks across the HJ at symmetrical positions within the homologous arms, yielding a 5'-phosphate and a 3'-hydroxyl group; requires a central core of homology in the junction. The consensus cleavage sequence is 5'-(A/T)TT(C/G)-3'. Cleavage occurs on the 3'-side of the TT dinucleotide at the point of strand exchange. HJ branch migration catalyzed by RuvA-RuvB allows RuvC to scan DNA until it finds its consensus sequence, where it cleaves and resolves the cruciform DNA.</text>
</comment>
<evidence type="ECO:0000313" key="17">
    <source>
        <dbReference type="Proteomes" id="UP000067708"/>
    </source>
</evidence>
<feature type="binding site" evidence="13">
    <location>
        <position position="143"/>
    </location>
    <ligand>
        <name>Mg(2+)</name>
        <dbReference type="ChEBI" id="CHEBI:18420"/>
        <label>1</label>
    </ligand>
</feature>
<dbReference type="eggNOG" id="COG0817">
    <property type="taxonomic scope" value="Bacteria"/>
</dbReference>
<keyword evidence="2 13" id="KW-0963">Cytoplasm</keyword>
<feature type="active site" evidence="13">
    <location>
        <position position="143"/>
    </location>
</feature>
<evidence type="ECO:0000256" key="6">
    <source>
        <dbReference type="ARBA" id="ARBA00022763"/>
    </source>
</evidence>
<keyword evidence="9 13" id="KW-0238">DNA-binding</keyword>
<dbReference type="AlphaFoldDB" id="A0A060JLP9"/>
<organism evidence="16 17">
    <name type="scientific">Rhodoluna lacicola</name>
    <dbReference type="NCBI Taxonomy" id="529884"/>
    <lineage>
        <taxon>Bacteria</taxon>
        <taxon>Bacillati</taxon>
        <taxon>Actinomycetota</taxon>
        <taxon>Actinomycetes</taxon>
        <taxon>Micrococcales</taxon>
        <taxon>Microbacteriaceae</taxon>
        <taxon>Luna cluster</taxon>
        <taxon>Luna-1 subcluster</taxon>
        <taxon>Rhodoluna</taxon>
    </lineage>
</organism>
<dbReference type="RefSeq" id="WP_038502390.1">
    <property type="nucleotide sequence ID" value="NZ_CP007490.1"/>
</dbReference>
<dbReference type="Gene3D" id="3.30.420.10">
    <property type="entry name" value="Ribonuclease H-like superfamily/Ribonuclease H"/>
    <property type="match status" value="1"/>
</dbReference>
<dbReference type="CDD" id="cd16962">
    <property type="entry name" value="RuvC"/>
    <property type="match status" value="1"/>
</dbReference>
<sequence length="189" mass="19904">MTTRVLGVDPGLTRCGVGVILAGASRRVSLVSVDTIRTDASSELVDRIGHIGEEIEKLILNVKPSAIAIERVFSQQNLRSVMGVAQISGVVFMLAHKHAIPVFLHTPSEVKAAVTGSGRANKQQVGQMVAKILGLEEVPKPADAADSLAIAICHAWKSVGGTVSSSSEMTSAQKAWQAAEQNATASKRR</sequence>
<feature type="region of interest" description="Disordered" evidence="15">
    <location>
        <begin position="170"/>
        <end position="189"/>
    </location>
</feature>
<dbReference type="SUPFAM" id="SSF53098">
    <property type="entry name" value="Ribonuclease H-like"/>
    <property type="match status" value="1"/>
</dbReference>
<gene>
    <name evidence="13" type="primary">ruvC</name>
    <name evidence="16" type="ORF">Rhola_00007140</name>
</gene>
<feature type="binding site" evidence="13">
    <location>
        <position position="9"/>
    </location>
    <ligand>
        <name>Mg(2+)</name>
        <dbReference type="ChEBI" id="CHEBI:18420"/>
        <label>1</label>
    </ligand>
</feature>
<dbReference type="STRING" id="529884.Rhola_00007140"/>
<evidence type="ECO:0000256" key="15">
    <source>
        <dbReference type="SAM" id="MobiDB-lite"/>
    </source>
</evidence>
<keyword evidence="10 13" id="KW-0233">DNA recombination</keyword>
<feature type="active site" evidence="13">
    <location>
        <position position="70"/>
    </location>
</feature>
<dbReference type="GO" id="GO:0008821">
    <property type="term" value="F:crossover junction DNA endonuclease activity"/>
    <property type="evidence" value="ECO:0007669"/>
    <property type="project" value="UniProtKB-UniRule"/>
</dbReference>
<dbReference type="InterPro" id="IPR002176">
    <property type="entry name" value="X-over_junc_endoDNase_RuvC"/>
</dbReference>
<keyword evidence="4 13" id="KW-0479">Metal-binding</keyword>
<dbReference type="GO" id="GO:0000287">
    <property type="term" value="F:magnesium ion binding"/>
    <property type="evidence" value="ECO:0007669"/>
    <property type="project" value="UniProtKB-UniRule"/>
</dbReference>
<name>A0A060JLP9_9MICO</name>
<proteinExistence type="inferred from homology"/>
<dbReference type="GO" id="GO:0048476">
    <property type="term" value="C:Holliday junction resolvase complex"/>
    <property type="evidence" value="ECO:0007669"/>
    <property type="project" value="UniProtKB-UniRule"/>
</dbReference>
<dbReference type="PATRIC" id="fig|529884.3.peg.677"/>
<evidence type="ECO:0000256" key="13">
    <source>
        <dbReference type="HAMAP-Rule" id="MF_00034"/>
    </source>
</evidence>
<evidence type="ECO:0000256" key="1">
    <source>
        <dbReference type="ARBA" id="ARBA00009518"/>
    </source>
</evidence>
<dbReference type="PANTHER" id="PTHR30194:SF3">
    <property type="entry name" value="CROSSOVER JUNCTION ENDODEOXYRIBONUCLEASE RUVC"/>
    <property type="match status" value="1"/>
</dbReference>
<dbReference type="PANTHER" id="PTHR30194">
    <property type="entry name" value="CROSSOVER JUNCTION ENDODEOXYRIBONUCLEASE RUVC"/>
    <property type="match status" value="1"/>
</dbReference>
<keyword evidence="5 13" id="KW-0255">Endonuclease</keyword>
<dbReference type="HAMAP" id="MF_00034">
    <property type="entry name" value="RuvC"/>
    <property type="match status" value="1"/>
</dbReference>
<evidence type="ECO:0000256" key="10">
    <source>
        <dbReference type="ARBA" id="ARBA00023172"/>
    </source>
</evidence>
<dbReference type="NCBIfam" id="TIGR00228">
    <property type="entry name" value="ruvC"/>
    <property type="match status" value="1"/>
</dbReference>
<evidence type="ECO:0000256" key="9">
    <source>
        <dbReference type="ARBA" id="ARBA00023125"/>
    </source>
</evidence>
<evidence type="ECO:0000256" key="5">
    <source>
        <dbReference type="ARBA" id="ARBA00022759"/>
    </source>
</evidence>
<dbReference type="HOGENOM" id="CLU_091257_0_2_11"/>
<evidence type="ECO:0000313" key="16">
    <source>
        <dbReference type="EMBL" id="AIC47518.1"/>
    </source>
</evidence>
<dbReference type="Proteomes" id="UP000067708">
    <property type="component" value="Chromosome"/>
</dbReference>
<dbReference type="FunFam" id="3.30.420.10:FF:000002">
    <property type="entry name" value="Crossover junction endodeoxyribonuclease RuvC"/>
    <property type="match status" value="1"/>
</dbReference>
<comment type="catalytic activity">
    <reaction evidence="12 13">
        <text>Endonucleolytic cleavage at a junction such as a reciprocal single-stranded crossover between two homologous DNA duplexes (Holliday junction).</text>
        <dbReference type="EC" id="3.1.21.10"/>
    </reaction>
</comment>
<keyword evidence="17" id="KW-1185">Reference proteome</keyword>
<dbReference type="EMBL" id="CP007490">
    <property type="protein sequence ID" value="AIC47518.1"/>
    <property type="molecule type" value="Genomic_DNA"/>
</dbReference>
<comment type="cofactor">
    <cofactor evidence="13">
        <name>Mg(2+)</name>
        <dbReference type="ChEBI" id="CHEBI:18420"/>
    </cofactor>
    <text evidence="13">Binds 2 Mg(2+) ion per subunit.</text>
</comment>
<evidence type="ECO:0000256" key="11">
    <source>
        <dbReference type="ARBA" id="ARBA00023204"/>
    </source>
</evidence>
<evidence type="ECO:0000256" key="8">
    <source>
        <dbReference type="ARBA" id="ARBA00022842"/>
    </source>
</evidence>
<comment type="subunit">
    <text evidence="13">Homodimer which binds Holliday junction (HJ) DNA. The HJ becomes 2-fold symmetrical on binding to RuvC with unstacked arms; it has a different conformation from HJ DNA in complex with RuvA. In the full resolvosome a probable DNA-RuvA(4)-RuvB(12)-RuvC(2) complex forms which resolves the HJ.</text>
</comment>
<evidence type="ECO:0000256" key="12">
    <source>
        <dbReference type="ARBA" id="ARBA00029354"/>
    </source>
</evidence>
<dbReference type="PRINTS" id="PR00696">
    <property type="entry name" value="RSOLVASERUVC"/>
</dbReference>
<keyword evidence="8 13" id="KW-0460">Magnesium</keyword>
<keyword evidence="7 13" id="KW-0378">Hydrolase</keyword>
<dbReference type="KEGG" id="rla:Rhola_00007140"/>
<evidence type="ECO:0000256" key="4">
    <source>
        <dbReference type="ARBA" id="ARBA00022723"/>
    </source>
</evidence>
<feature type="binding site" evidence="13">
    <location>
        <position position="70"/>
    </location>
    <ligand>
        <name>Mg(2+)</name>
        <dbReference type="ChEBI" id="CHEBI:18420"/>
        <label>2</label>
    </ligand>
</feature>
<dbReference type="GO" id="GO:0006310">
    <property type="term" value="P:DNA recombination"/>
    <property type="evidence" value="ECO:0007669"/>
    <property type="project" value="UniProtKB-UniRule"/>
</dbReference>
<dbReference type="GO" id="GO:0006281">
    <property type="term" value="P:DNA repair"/>
    <property type="evidence" value="ECO:0007669"/>
    <property type="project" value="UniProtKB-UniRule"/>
</dbReference>
<dbReference type="Pfam" id="PF02075">
    <property type="entry name" value="RuvC"/>
    <property type="match status" value="1"/>
</dbReference>
<dbReference type="GO" id="GO:0005737">
    <property type="term" value="C:cytoplasm"/>
    <property type="evidence" value="ECO:0007669"/>
    <property type="project" value="UniProtKB-SubCell"/>
</dbReference>
<accession>A0A060JLP9</accession>
<evidence type="ECO:0000256" key="14">
    <source>
        <dbReference type="NCBIfam" id="TIGR00228"/>
    </source>
</evidence>
<protein>
    <recommendedName>
        <fullName evidence="13 14">Crossover junction endodeoxyribonuclease RuvC</fullName>
        <ecNumber evidence="13 14">3.1.21.10</ecNumber>
    </recommendedName>
    <alternativeName>
        <fullName evidence="13">Holliday junction nuclease RuvC</fullName>
    </alternativeName>
    <alternativeName>
        <fullName evidence="13">Holliday junction resolvase RuvC</fullName>
    </alternativeName>
</protein>
<comment type="subcellular location">
    <subcellularLocation>
        <location evidence="13">Cytoplasm</location>
    </subcellularLocation>
</comment>
<dbReference type="GO" id="GO:0003677">
    <property type="term" value="F:DNA binding"/>
    <property type="evidence" value="ECO:0007669"/>
    <property type="project" value="UniProtKB-KW"/>
</dbReference>
<dbReference type="OrthoDB" id="9805499at2"/>
<dbReference type="EC" id="3.1.21.10" evidence="13 14"/>
<dbReference type="InterPro" id="IPR036397">
    <property type="entry name" value="RNaseH_sf"/>
</dbReference>
<evidence type="ECO:0000256" key="3">
    <source>
        <dbReference type="ARBA" id="ARBA00022722"/>
    </source>
</evidence>
<dbReference type="InterPro" id="IPR012337">
    <property type="entry name" value="RNaseH-like_sf"/>
</dbReference>
<keyword evidence="6 13" id="KW-0227">DNA damage</keyword>
<keyword evidence="11 13" id="KW-0234">DNA repair</keyword>
<reference evidence="16 17" key="1">
    <citation type="journal article" date="2014" name="Int. J. Syst. Evol. Microbiol.">
        <title>Rhodoluna lacicola gen. nov., sp. nov., a planktonic freshwater bacterium with stream-lined genome.</title>
        <authorList>
            <person name="Hahn M."/>
            <person name="Schmidt J."/>
            <person name="Taipale S.J."/>
            <person name="Doolittle W.F."/>
            <person name="Koll U."/>
        </authorList>
    </citation>
    <scope>NUCLEOTIDE SEQUENCE [LARGE SCALE GENOMIC DNA]</scope>
    <source>
        <strain evidence="16 17">MWH-Ta8</strain>
    </source>
</reference>
<keyword evidence="3 13" id="KW-0540">Nuclease</keyword>
<evidence type="ECO:0000256" key="2">
    <source>
        <dbReference type="ARBA" id="ARBA00022490"/>
    </source>
</evidence>
<evidence type="ECO:0000256" key="7">
    <source>
        <dbReference type="ARBA" id="ARBA00022801"/>
    </source>
</evidence>
<comment type="similarity">
    <text evidence="1 13">Belongs to the RuvC family.</text>
</comment>